<reference evidence="1 2" key="1">
    <citation type="journal article" date="2019" name="Syst. Appl. Microbiol.">
        <title>Microvirga tunisiensis sp. nov., a root nodule symbiotic bacterium isolated from Lupinus micranthus and L. luteus grown in Northern Tunisia.</title>
        <authorList>
            <person name="Msaddak A."/>
            <person name="Rejili M."/>
            <person name="Duran D."/>
            <person name="Mars M."/>
            <person name="Palacios J.M."/>
            <person name="Ruiz-Argueso T."/>
            <person name="Rey L."/>
            <person name="Imperial J."/>
        </authorList>
    </citation>
    <scope>NUCLEOTIDE SEQUENCE [LARGE SCALE GENOMIC DNA]</scope>
    <source>
        <strain evidence="1 2">Lmie10</strain>
    </source>
</reference>
<organism evidence="1 2">
    <name type="scientific">Microvirga tunisiensis</name>
    <dbReference type="NCBI Taxonomy" id="2108360"/>
    <lineage>
        <taxon>Bacteria</taxon>
        <taxon>Pseudomonadati</taxon>
        <taxon>Pseudomonadota</taxon>
        <taxon>Alphaproteobacteria</taxon>
        <taxon>Hyphomicrobiales</taxon>
        <taxon>Methylobacteriaceae</taxon>
        <taxon>Microvirga</taxon>
    </lineage>
</organism>
<dbReference type="RefSeq" id="WP_152716695.1">
    <property type="nucleotide sequence ID" value="NZ_VOSJ01000296.1"/>
</dbReference>
<dbReference type="Proteomes" id="UP000403266">
    <property type="component" value="Unassembled WGS sequence"/>
</dbReference>
<keyword evidence="2" id="KW-1185">Reference proteome</keyword>
<protein>
    <submittedName>
        <fullName evidence="1">Uncharacterized protein</fullName>
    </submittedName>
</protein>
<evidence type="ECO:0000313" key="1">
    <source>
        <dbReference type="EMBL" id="MPR29817.1"/>
    </source>
</evidence>
<accession>A0A5N7MS50</accession>
<sequence>MPALQQRLTLILPAPKPRMRVARRPFHPSQSQGPYRLPFAVRDQLAADLAPFRNRRAAYALATFLARFWSAPGRVAGIFPIDRRDLADHPELGLTEAQVRGAIKTLEEIGFLVRAIPPAAKHRRTEEGWMKKAVLYAFGSAYVPFFIKANERAKAARQQKGAQQNSVRRPAIAPLKSPIIKSVAVPHMIMGDLRKIGLPPKAFEPNPKLESALERLRRGVFGFAEGG</sequence>
<dbReference type="OrthoDB" id="7993591at2"/>
<gene>
    <name evidence="1" type="ORF">FS320_33305</name>
</gene>
<proteinExistence type="predicted"/>
<dbReference type="AlphaFoldDB" id="A0A5N7MS50"/>
<dbReference type="EMBL" id="VOSK01000273">
    <property type="protein sequence ID" value="MPR29817.1"/>
    <property type="molecule type" value="Genomic_DNA"/>
</dbReference>
<name>A0A5N7MS50_9HYPH</name>
<comment type="caution">
    <text evidence="1">The sequence shown here is derived from an EMBL/GenBank/DDBJ whole genome shotgun (WGS) entry which is preliminary data.</text>
</comment>
<evidence type="ECO:0000313" key="2">
    <source>
        <dbReference type="Proteomes" id="UP000403266"/>
    </source>
</evidence>